<dbReference type="EMBL" id="GL764632">
    <property type="protein sequence ID" value="EFZ17397.1"/>
    <property type="molecule type" value="Genomic_DNA"/>
</dbReference>
<proteinExistence type="predicted"/>
<accession>E9IPV9</accession>
<evidence type="ECO:0000313" key="1">
    <source>
        <dbReference type="EMBL" id="EFZ17397.1"/>
    </source>
</evidence>
<name>E9IPV9_SOLIN</name>
<feature type="non-terminal residue" evidence="1">
    <location>
        <position position="107"/>
    </location>
</feature>
<sequence length="107" mass="12201">VTSLSYTQSVSLITRSRRSRTSANVLRFVYTNANNIIFEGKGKCLEIVIVAHYKINIFVHTSYFYEYIIYDDSKHNKISDDKTFLSTVINSTSAIFTGEQASSNEQE</sequence>
<feature type="non-terminal residue" evidence="1">
    <location>
        <position position="1"/>
    </location>
</feature>
<dbReference type="HOGENOM" id="CLU_2216559_0_0_1"/>
<dbReference type="AlphaFoldDB" id="E9IPV9"/>
<gene>
    <name evidence="1" type="ORF">SINV_16373</name>
</gene>
<reference evidence="1" key="1">
    <citation type="journal article" date="2011" name="Proc. Natl. Acad. Sci. U.S.A.">
        <title>The genome of the fire ant Solenopsis invicta.</title>
        <authorList>
            <person name="Wurm Y."/>
            <person name="Wang J."/>
            <person name="Riba-Grognuz O."/>
            <person name="Corona M."/>
            <person name="Nygaard S."/>
            <person name="Hunt B.G."/>
            <person name="Ingram K.K."/>
            <person name="Falquet L."/>
            <person name="Nipitwattanaphon M."/>
            <person name="Gotzek D."/>
            <person name="Dijkstra M.B."/>
            <person name="Oettler J."/>
            <person name="Comtesse F."/>
            <person name="Shih C.J."/>
            <person name="Wu W.J."/>
            <person name="Yang C.C."/>
            <person name="Thomas J."/>
            <person name="Beaudoing E."/>
            <person name="Pradervand S."/>
            <person name="Flegel V."/>
            <person name="Cook E.D."/>
            <person name="Fabbretti R."/>
            <person name="Stockinger H."/>
            <person name="Long L."/>
            <person name="Farmerie W.G."/>
            <person name="Oakey J."/>
            <person name="Boomsma J.J."/>
            <person name="Pamilo P."/>
            <person name="Yi S.V."/>
            <person name="Heinze J."/>
            <person name="Goodisman M.A."/>
            <person name="Farinelli L."/>
            <person name="Harshman K."/>
            <person name="Hulo N."/>
            <person name="Cerutti L."/>
            <person name="Xenarios I."/>
            <person name="Shoemaker D."/>
            <person name="Keller L."/>
        </authorList>
    </citation>
    <scope>NUCLEOTIDE SEQUENCE [LARGE SCALE GENOMIC DNA]</scope>
</reference>
<protein>
    <submittedName>
        <fullName evidence="1">Uncharacterized protein</fullName>
    </submittedName>
</protein>
<organism>
    <name type="scientific">Solenopsis invicta</name>
    <name type="common">Red imported fire ant</name>
    <name type="synonym">Solenopsis wagneri</name>
    <dbReference type="NCBI Taxonomy" id="13686"/>
    <lineage>
        <taxon>Eukaryota</taxon>
        <taxon>Metazoa</taxon>
        <taxon>Ecdysozoa</taxon>
        <taxon>Arthropoda</taxon>
        <taxon>Hexapoda</taxon>
        <taxon>Insecta</taxon>
        <taxon>Pterygota</taxon>
        <taxon>Neoptera</taxon>
        <taxon>Endopterygota</taxon>
        <taxon>Hymenoptera</taxon>
        <taxon>Apocrita</taxon>
        <taxon>Aculeata</taxon>
        <taxon>Formicoidea</taxon>
        <taxon>Formicidae</taxon>
        <taxon>Myrmicinae</taxon>
        <taxon>Solenopsis</taxon>
    </lineage>
</organism>